<keyword evidence="9" id="KW-1185">Reference proteome</keyword>
<reference evidence="8 9" key="1">
    <citation type="submission" date="2019-06" db="EMBL/GenBank/DDBJ databases">
        <title>Sequencing the genomes of 1000 actinobacteria strains.</title>
        <authorList>
            <person name="Klenk H.-P."/>
        </authorList>
    </citation>
    <scope>NUCLEOTIDE SEQUENCE [LARGE SCALE GENOMIC DNA]</scope>
    <source>
        <strain evidence="8 9">DSM 46699</strain>
    </source>
</reference>
<dbReference type="InterPro" id="IPR005238">
    <property type="entry name" value="ComB-like"/>
</dbReference>
<dbReference type="SUPFAM" id="SSF142823">
    <property type="entry name" value="ComB-like"/>
    <property type="match status" value="1"/>
</dbReference>
<dbReference type="RefSeq" id="WP_145738316.1">
    <property type="nucleotide sequence ID" value="NZ_VIWX01000002.1"/>
</dbReference>
<dbReference type="GO" id="GO:0050532">
    <property type="term" value="F:2-phosphosulfolactate phosphatase activity"/>
    <property type="evidence" value="ECO:0007669"/>
    <property type="project" value="UniProtKB-EC"/>
</dbReference>
<proteinExistence type="inferred from homology"/>
<dbReference type="PANTHER" id="PTHR37311">
    <property type="entry name" value="2-PHOSPHOSULFOLACTATE PHOSPHATASE-RELATED"/>
    <property type="match status" value="1"/>
</dbReference>
<name>A0A561U7I6_9PSEU</name>
<dbReference type="GO" id="GO:0050545">
    <property type="term" value="F:sulfopyruvate decarboxylase activity"/>
    <property type="evidence" value="ECO:0007669"/>
    <property type="project" value="TreeGrafter"/>
</dbReference>
<evidence type="ECO:0000256" key="5">
    <source>
        <dbReference type="ARBA" id="ARBA00022801"/>
    </source>
</evidence>
<evidence type="ECO:0000313" key="8">
    <source>
        <dbReference type="EMBL" id="TWF95316.1"/>
    </source>
</evidence>
<comment type="catalytic activity">
    <reaction evidence="7">
        <text>(2R)-O-phospho-3-sulfolactate + H2O = (2R)-3-sulfolactate + phosphate</text>
        <dbReference type="Rhea" id="RHEA:23416"/>
        <dbReference type="ChEBI" id="CHEBI:15377"/>
        <dbReference type="ChEBI" id="CHEBI:15597"/>
        <dbReference type="ChEBI" id="CHEBI:43474"/>
        <dbReference type="ChEBI" id="CHEBI:58738"/>
        <dbReference type="EC" id="3.1.3.71"/>
    </reaction>
</comment>
<evidence type="ECO:0000256" key="4">
    <source>
        <dbReference type="ARBA" id="ARBA00021948"/>
    </source>
</evidence>
<keyword evidence="6" id="KW-0460">Magnesium</keyword>
<dbReference type="InterPro" id="IPR036702">
    <property type="entry name" value="ComB-like_sf"/>
</dbReference>
<dbReference type="EMBL" id="VIWX01000002">
    <property type="protein sequence ID" value="TWF95316.1"/>
    <property type="molecule type" value="Genomic_DNA"/>
</dbReference>
<comment type="cofactor">
    <cofactor evidence="1">
        <name>Mg(2+)</name>
        <dbReference type="ChEBI" id="CHEBI:18420"/>
    </cofactor>
</comment>
<comment type="caution">
    <text evidence="8">The sequence shown here is derived from an EMBL/GenBank/DDBJ whole genome shotgun (WGS) entry which is preliminary data.</text>
</comment>
<evidence type="ECO:0000256" key="6">
    <source>
        <dbReference type="ARBA" id="ARBA00022842"/>
    </source>
</evidence>
<sequence length="254" mass="26162">MPTTEWAQQSSFGVRFDWGASGAEVVSSGCLVIVDVLSFTTSVTVAVERGTRVFPYRWRDSTAGELAAREEAELAVGRSQMSAASPWSLSPAALRLAPFTERLVLPSPNGSTIASSAGDNVTVVAGCLRNATATGHGLTERGWGTAERPVSVIAAGERWPDGGLRPAVEDLLGAGAVIAALHDRGRGPLSPEASAALAAFRATEDVRTALARCASGQELITSGYADDVAIAAELDVTGAVPVLSSEAGFGHAWA</sequence>
<gene>
    <name evidence="8" type="ORF">FHU35_12310</name>
</gene>
<dbReference type="Pfam" id="PF04029">
    <property type="entry name" value="2-ph_phosp"/>
    <property type="match status" value="1"/>
</dbReference>
<keyword evidence="5" id="KW-0378">Hydrolase</keyword>
<evidence type="ECO:0000256" key="3">
    <source>
        <dbReference type="ARBA" id="ARBA00012953"/>
    </source>
</evidence>
<evidence type="ECO:0000256" key="1">
    <source>
        <dbReference type="ARBA" id="ARBA00001946"/>
    </source>
</evidence>
<dbReference type="OrthoDB" id="8588453at2"/>
<organism evidence="8 9">
    <name type="scientific">Saccharopolyspora dendranthemae</name>
    <dbReference type="NCBI Taxonomy" id="1181886"/>
    <lineage>
        <taxon>Bacteria</taxon>
        <taxon>Bacillati</taxon>
        <taxon>Actinomycetota</taxon>
        <taxon>Actinomycetes</taxon>
        <taxon>Pseudonocardiales</taxon>
        <taxon>Pseudonocardiaceae</taxon>
        <taxon>Saccharopolyspora</taxon>
    </lineage>
</organism>
<dbReference type="Proteomes" id="UP000316184">
    <property type="component" value="Unassembled WGS sequence"/>
</dbReference>
<evidence type="ECO:0000256" key="2">
    <source>
        <dbReference type="ARBA" id="ARBA00009997"/>
    </source>
</evidence>
<evidence type="ECO:0000313" key="9">
    <source>
        <dbReference type="Proteomes" id="UP000316184"/>
    </source>
</evidence>
<dbReference type="EC" id="3.1.3.71" evidence="3"/>
<accession>A0A561U7I6</accession>
<dbReference type="AlphaFoldDB" id="A0A561U7I6"/>
<dbReference type="Gene3D" id="3.90.1560.10">
    <property type="entry name" value="ComB-like"/>
    <property type="match status" value="1"/>
</dbReference>
<dbReference type="PANTHER" id="PTHR37311:SF1">
    <property type="entry name" value="2-PHOSPHOSULFOLACTATE PHOSPHATASE-RELATED"/>
    <property type="match status" value="1"/>
</dbReference>
<comment type="similarity">
    <text evidence="2">Belongs to the ComB family.</text>
</comment>
<protein>
    <recommendedName>
        <fullName evidence="4">Probable 2-phosphosulfolactate phosphatase</fullName>
        <ecNumber evidence="3">3.1.3.71</ecNumber>
    </recommendedName>
</protein>
<evidence type="ECO:0000256" key="7">
    <source>
        <dbReference type="ARBA" id="ARBA00033711"/>
    </source>
</evidence>
<dbReference type="GO" id="GO:0000287">
    <property type="term" value="F:magnesium ion binding"/>
    <property type="evidence" value="ECO:0007669"/>
    <property type="project" value="InterPro"/>
</dbReference>